<proteinExistence type="inferred from homology"/>
<comment type="caution">
    <text evidence="3">Lacks conserved residue(s) required for the propagation of feature annotation.</text>
</comment>
<accession>A0ABS3WBB9</accession>
<dbReference type="Pfam" id="PF02634">
    <property type="entry name" value="FdhD-NarQ"/>
    <property type="match status" value="1"/>
</dbReference>
<dbReference type="NCBIfam" id="TIGR00129">
    <property type="entry name" value="fdhD_narQ"/>
    <property type="match status" value="1"/>
</dbReference>
<name>A0ABS3WBB9_9BACL</name>
<evidence type="ECO:0000313" key="4">
    <source>
        <dbReference type="EMBL" id="MBO7745608.1"/>
    </source>
</evidence>
<dbReference type="EMBL" id="JAGGDJ010000011">
    <property type="protein sequence ID" value="MBO7745608.1"/>
    <property type="molecule type" value="Genomic_DNA"/>
</dbReference>
<evidence type="ECO:0000313" key="5">
    <source>
        <dbReference type="Proteomes" id="UP000670947"/>
    </source>
</evidence>
<comment type="function">
    <text evidence="3">Required for formate dehydrogenase (FDH) activity. Acts as a sulfur carrier protein that transfers sulfur from IscS to the molybdenum cofactor prior to its insertion into FDH.</text>
</comment>
<protein>
    <recommendedName>
        <fullName evidence="3">Sulfur carrier protein FdhD</fullName>
    </recommendedName>
</protein>
<comment type="caution">
    <text evidence="4">The sequence shown here is derived from an EMBL/GenBank/DDBJ whole genome shotgun (WGS) entry which is preliminary data.</text>
</comment>
<reference evidence="4 5" key="1">
    <citation type="submission" date="2021-03" db="EMBL/GenBank/DDBJ databases">
        <title>Paenibacillus artemisicola MWE-103 whole genome sequence.</title>
        <authorList>
            <person name="Ham Y.J."/>
        </authorList>
    </citation>
    <scope>NUCLEOTIDE SEQUENCE [LARGE SCALE GENOMIC DNA]</scope>
    <source>
        <strain evidence="4 5">MWE-103</strain>
    </source>
</reference>
<dbReference type="InterPro" id="IPR003786">
    <property type="entry name" value="FdhD"/>
</dbReference>
<evidence type="ECO:0000256" key="2">
    <source>
        <dbReference type="ARBA" id="ARBA00023150"/>
    </source>
</evidence>
<dbReference type="RefSeq" id="WP_208848450.1">
    <property type="nucleotide sequence ID" value="NZ_JAGGDJ010000011.1"/>
</dbReference>
<dbReference type="HAMAP" id="MF_00187">
    <property type="entry name" value="FdhD"/>
    <property type="match status" value="1"/>
</dbReference>
<dbReference type="Gene3D" id="3.10.20.10">
    <property type="match status" value="1"/>
</dbReference>
<dbReference type="Proteomes" id="UP000670947">
    <property type="component" value="Unassembled WGS sequence"/>
</dbReference>
<keyword evidence="1 3" id="KW-0963">Cytoplasm</keyword>
<evidence type="ECO:0000256" key="3">
    <source>
        <dbReference type="HAMAP-Rule" id="MF_00187"/>
    </source>
</evidence>
<keyword evidence="5" id="KW-1185">Reference proteome</keyword>
<gene>
    <name evidence="3 4" type="primary">fdhD</name>
    <name evidence="4" type="ORF">I8J29_15465</name>
</gene>
<dbReference type="InterPro" id="IPR016193">
    <property type="entry name" value="Cytidine_deaminase-like"/>
</dbReference>
<dbReference type="PANTHER" id="PTHR30592:SF1">
    <property type="entry name" value="SULFUR CARRIER PROTEIN FDHD"/>
    <property type="match status" value="1"/>
</dbReference>
<comment type="similarity">
    <text evidence="3">Belongs to the FdhD family.</text>
</comment>
<dbReference type="Gene3D" id="3.40.140.10">
    <property type="entry name" value="Cytidine Deaminase, domain 2"/>
    <property type="match status" value="1"/>
</dbReference>
<dbReference type="PIRSF" id="PIRSF015626">
    <property type="entry name" value="FdhD"/>
    <property type="match status" value="1"/>
</dbReference>
<organism evidence="4 5">
    <name type="scientific">Paenibacillus artemisiicola</name>
    <dbReference type="NCBI Taxonomy" id="1172618"/>
    <lineage>
        <taxon>Bacteria</taxon>
        <taxon>Bacillati</taxon>
        <taxon>Bacillota</taxon>
        <taxon>Bacilli</taxon>
        <taxon>Bacillales</taxon>
        <taxon>Paenibacillaceae</taxon>
        <taxon>Paenibacillus</taxon>
    </lineage>
</organism>
<dbReference type="SUPFAM" id="SSF53927">
    <property type="entry name" value="Cytidine deaminase-like"/>
    <property type="match status" value="1"/>
</dbReference>
<feature type="active site" description="Cysteine persulfide intermediate" evidence="3">
    <location>
        <position position="107"/>
    </location>
</feature>
<evidence type="ECO:0000256" key="1">
    <source>
        <dbReference type="ARBA" id="ARBA00022490"/>
    </source>
</evidence>
<comment type="subcellular location">
    <subcellularLocation>
        <location evidence="3">Cytoplasm</location>
    </subcellularLocation>
</comment>
<keyword evidence="2 3" id="KW-0501">Molybdenum cofactor biosynthesis</keyword>
<dbReference type="PANTHER" id="PTHR30592">
    <property type="entry name" value="FORMATE DEHYDROGENASE"/>
    <property type="match status" value="1"/>
</dbReference>
<sequence>MLPRIVTTWPIRKYADGAAIQREDDIASEYPLTLEVDGEEFATIVCSPTDLEELAIGFLASEGIILEAADVKELRIDEARGYAYASLHRPQSTGKDDYAKRFIGSCCGKSRQFYFRSDARTARTSMTRMTLTPGQCMALMRLLQLESADFRLTGGVHNAALCTATELLAARTDIGRHNALDKLFGYALRARMPVADKIIAFSGRISSEVVLKAAKIGVGFLLSKSAPTDLALKLADDLGITCAGFIRGQEMNVYTHGHRIVDESSPDA</sequence>